<dbReference type="EMBL" id="LHPH01000026">
    <property type="protein sequence ID" value="KPH58273.1"/>
    <property type="molecule type" value="Genomic_DNA"/>
</dbReference>
<organism evidence="2 3">
    <name type="scientific">Pseudoalteromonas porphyrae</name>
    <dbReference type="NCBI Taxonomy" id="187330"/>
    <lineage>
        <taxon>Bacteria</taxon>
        <taxon>Pseudomonadati</taxon>
        <taxon>Pseudomonadota</taxon>
        <taxon>Gammaproteobacteria</taxon>
        <taxon>Alteromonadales</taxon>
        <taxon>Pseudoalteromonadaceae</taxon>
        <taxon>Pseudoalteromonas</taxon>
    </lineage>
</organism>
<dbReference type="InterPro" id="IPR009045">
    <property type="entry name" value="Zn_M74/Hedgehog-like"/>
</dbReference>
<dbReference type="Gene3D" id="3.30.1380.10">
    <property type="match status" value="1"/>
</dbReference>
<dbReference type="InterPro" id="IPR052179">
    <property type="entry name" value="DD-CPase-like"/>
</dbReference>
<dbReference type="GO" id="GO:0008233">
    <property type="term" value="F:peptidase activity"/>
    <property type="evidence" value="ECO:0007669"/>
    <property type="project" value="InterPro"/>
</dbReference>
<accession>A0A0N1EE93</accession>
<protein>
    <submittedName>
        <fullName evidence="2">Peptidase M15</fullName>
    </submittedName>
</protein>
<dbReference type="GO" id="GO:0006508">
    <property type="term" value="P:proteolysis"/>
    <property type="evidence" value="ECO:0007669"/>
    <property type="project" value="InterPro"/>
</dbReference>
<gene>
    <name evidence="2" type="ORF">ADS77_17995</name>
</gene>
<dbReference type="PANTHER" id="PTHR34385">
    <property type="entry name" value="D-ALANYL-D-ALANINE CARBOXYPEPTIDASE"/>
    <property type="match status" value="1"/>
</dbReference>
<evidence type="ECO:0000259" key="1">
    <source>
        <dbReference type="Pfam" id="PF02557"/>
    </source>
</evidence>
<dbReference type="InterPro" id="IPR003709">
    <property type="entry name" value="VanY-like_core_dom"/>
</dbReference>
<feature type="domain" description="D-alanyl-D-alanine carboxypeptidase-like core" evidence="1">
    <location>
        <begin position="29"/>
        <end position="183"/>
    </location>
</feature>
<comment type="caution">
    <text evidence="2">The sequence shown here is derived from an EMBL/GenBank/DDBJ whole genome shotgun (WGS) entry which is preliminary data.</text>
</comment>
<dbReference type="Proteomes" id="UP000037848">
    <property type="component" value="Unassembled WGS sequence"/>
</dbReference>
<dbReference type="RefSeq" id="WP_054455661.1">
    <property type="nucleotide sequence ID" value="NZ_LHPH01000026.1"/>
</dbReference>
<dbReference type="STRING" id="187330.AMS58_18635"/>
<keyword evidence="3" id="KW-1185">Reference proteome</keyword>
<dbReference type="SUPFAM" id="SSF55166">
    <property type="entry name" value="Hedgehog/DD-peptidase"/>
    <property type="match status" value="1"/>
</dbReference>
<proteinExistence type="predicted"/>
<dbReference type="Pfam" id="PF02557">
    <property type="entry name" value="VanY"/>
    <property type="match status" value="1"/>
</dbReference>
<sequence length="233" mass="26155">MIYQQLSSQQLSDCACGQSELLLSEHNAHKLHKEIIVDFNQLQAAAAQAGFELAIVSSFRSFERQAHIWNAKFSGQRPVLNKQQQVVDLTSLTDIEKCHAIMLYSALPGTSRHHFGTDLDIFDKAAVPADYRLQLEAHEYQDGGPFSALTRWLDKNLALYGFYRPYQSDLGGVAPEPWHISHVKHSTTLMQHLNITALRGVINNSELLGKDAILTHLPMLYQRYVLNVSSAVA</sequence>
<evidence type="ECO:0000313" key="3">
    <source>
        <dbReference type="Proteomes" id="UP000037848"/>
    </source>
</evidence>
<dbReference type="OrthoDB" id="9792074at2"/>
<dbReference type="PANTHER" id="PTHR34385:SF1">
    <property type="entry name" value="PEPTIDOGLYCAN L-ALANYL-D-GLUTAMATE ENDOPEPTIDASE CWLK"/>
    <property type="match status" value="1"/>
</dbReference>
<name>A0A0N1EE93_9GAMM</name>
<evidence type="ECO:0000313" key="2">
    <source>
        <dbReference type="EMBL" id="KPH58273.1"/>
    </source>
</evidence>
<dbReference type="CDD" id="cd14847">
    <property type="entry name" value="DD-carboxypeptidase_like"/>
    <property type="match status" value="1"/>
</dbReference>
<dbReference type="AlphaFoldDB" id="A0A0N1EE93"/>
<reference evidence="2 3" key="1">
    <citation type="submission" date="2015-08" db="EMBL/GenBank/DDBJ databases">
        <title>Draft Genome Sequence of Pseudoalteromonas porphyrae UCD-SED14.</title>
        <authorList>
            <person name="Coil D.A."/>
            <person name="Jospin G."/>
            <person name="Lee R.D."/>
            <person name="Eisen J.A."/>
        </authorList>
    </citation>
    <scope>NUCLEOTIDE SEQUENCE [LARGE SCALE GENOMIC DNA]</scope>
    <source>
        <strain evidence="2 3">UCD-SED14</strain>
    </source>
</reference>